<dbReference type="AlphaFoldDB" id="A0A6H1ZTE7"/>
<proteinExistence type="predicted"/>
<gene>
    <name evidence="1" type="ORF">TM448A01816_0007</name>
</gene>
<accession>A0A6H1ZTE7</accession>
<reference evidence="1" key="1">
    <citation type="submission" date="2020-03" db="EMBL/GenBank/DDBJ databases">
        <title>The deep terrestrial virosphere.</title>
        <authorList>
            <person name="Holmfeldt K."/>
            <person name="Nilsson E."/>
            <person name="Simone D."/>
            <person name="Lopez-Fernandez M."/>
            <person name="Wu X."/>
            <person name="de Brujin I."/>
            <person name="Lundin D."/>
            <person name="Andersson A."/>
            <person name="Bertilsson S."/>
            <person name="Dopson M."/>
        </authorList>
    </citation>
    <scope>NUCLEOTIDE SEQUENCE</scope>
    <source>
        <strain evidence="1">TM448A01816</strain>
    </source>
</reference>
<name>A0A6H1ZTE7_9ZZZZ</name>
<dbReference type="EMBL" id="MT144202">
    <property type="protein sequence ID" value="QJA50545.1"/>
    <property type="molecule type" value="Genomic_DNA"/>
</dbReference>
<protein>
    <submittedName>
        <fullName evidence="1">Uncharacterized protein</fullName>
    </submittedName>
</protein>
<sequence length="60" mass="7332">MNKENFCNLRKIIIYSCNARYDILTQEKCKFYEERRRFIPRCVYLDHGYCTSIEANEEVT</sequence>
<evidence type="ECO:0000313" key="1">
    <source>
        <dbReference type="EMBL" id="QJA50545.1"/>
    </source>
</evidence>
<organism evidence="1">
    <name type="scientific">viral metagenome</name>
    <dbReference type="NCBI Taxonomy" id="1070528"/>
    <lineage>
        <taxon>unclassified sequences</taxon>
        <taxon>metagenomes</taxon>
        <taxon>organismal metagenomes</taxon>
    </lineage>
</organism>